<comment type="similarity">
    <text evidence="2 5">Belongs to the pseudouridine synthase TruB family. Type 1 subfamily.</text>
</comment>
<dbReference type="RefSeq" id="WP_056960081.1">
    <property type="nucleotide sequence ID" value="NZ_AYYN01000166.1"/>
</dbReference>
<name>A0A0R2B528_9LACO</name>
<dbReference type="FunFam" id="3.30.2350.10:FF:000011">
    <property type="entry name" value="tRNA pseudouridine synthase B"/>
    <property type="match status" value="1"/>
</dbReference>
<evidence type="ECO:0000259" key="7">
    <source>
        <dbReference type="Pfam" id="PF16198"/>
    </source>
</evidence>
<evidence type="ECO:0000256" key="3">
    <source>
        <dbReference type="ARBA" id="ARBA00022694"/>
    </source>
</evidence>
<feature type="active site" description="Nucleophile" evidence="5">
    <location>
        <position position="38"/>
    </location>
</feature>
<dbReference type="GO" id="GO:1990481">
    <property type="term" value="P:mRNA pseudouridine synthesis"/>
    <property type="evidence" value="ECO:0007669"/>
    <property type="project" value="TreeGrafter"/>
</dbReference>
<feature type="domain" description="Pseudouridine synthase II N-terminal" evidence="6">
    <location>
        <begin position="23"/>
        <end position="179"/>
    </location>
</feature>
<dbReference type="Pfam" id="PF16198">
    <property type="entry name" value="TruB_C_2"/>
    <property type="match status" value="1"/>
</dbReference>
<comment type="caution">
    <text evidence="8">The sequence shown here is derived from an EMBL/GenBank/DDBJ whole genome shotgun (WGS) entry which is preliminary data.</text>
</comment>
<gene>
    <name evidence="5" type="primary">truB</name>
    <name evidence="8" type="ORF">FC48_GL001467</name>
</gene>
<dbReference type="GO" id="GO:0160148">
    <property type="term" value="F:tRNA pseudouridine(55) synthase activity"/>
    <property type="evidence" value="ECO:0007669"/>
    <property type="project" value="UniProtKB-EC"/>
</dbReference>
<dbReference type="Gene3D" id="3.30.2350.10">
    <property type="entry name" value="Pseudouridine synthase"/>
    <property type="match status" value="1"/>
</dbReference>
<evidence type="ECO:0000256" key="5">
    <source>
        <dbReference type="HAMAP-Rule" id="MF_01080"/>
    </source>
</evidence>
<evidence type="ECO:0000259" key="6">
    <source>
        <dbReference type="Pfam" id="PF01509"/>
    </source>
</evidence>
<dbReference type="SUPFAM" id="SSF55120">
    <property type="entry name" value="Pseudouridine synthase"/>
    <property type="match status" value="1"/>
</dbReference>
<evidence type="ECO:0000256" key="2">
    <source>
        <dbReference type="ARBA" id="ARBA00005642"/>
    </source>
</evidence>
<protein>
    <recommendedName>
        <fullName evidence="5">tRNA pseudouridine synthase B</fullName>
        <ecNumber evidence="5">5.4.99.25</ecNumber>
    </recommendedName>
    <alternativeName>
        <fullName evidence="5">tRNA pseudouridine(55) synthase</fullName>
        <shortName evidence="5">Psi55 synthase</shortName>
    </alternativeName>
    <alternativeName>
        <fullName evidence="5">tRNA pseudouridylate synthase</fullName>
    </alternativeName>
    <alternativeName>
        <fullName evidence="5">tRNA-uridine isomerase</fullName>
    </alternativeName>
</protein>
<dbReference type="NCBIfam" id="TIGR00431">
    <property type="entry name" value="TruB"/>
    <property type="match status" value="1"/>
</dbReference>
<proteinExistence type="inferred from homology"/>
<dbReference type="EC" id="5.4.99.25" evidence="5"/>
<comment type="catalytic activity">
    <reaction evidence="1 5">
        <text>uridine(55) in tRNA = pseudouridine(55) in tRNA</text>
        <dbReference type="Rhea" id="RHEA:42532"/>
        <dbReference type="Rhea" id="RHEA-COMP:10101"/>
        <dbReference type="Rhea" id="RHEA-COMP:10102"/>
        <dbReference type="ChEBI" id="CHEBI:65314"/>
        <dbReference type="ChEBI" id="CHEBI:65315"/>
        <dbReference type="EC" id="5.4.99.25"/>
    </reaction>
</comment>
<dbReference type="Proteomes" id="UP000051612">
    <property type="component" value="Unassembled WGS sequence"/>
</dbReference>
<keyword evidence="3 5" id="KW-0819">tRNA processing</keyword>
<dbReference type="AlphaFoldDB" id="A0A0R2B528"/>
<evidence type="ECO:0000313" key="9">
    <source>
        <dbReference type="Proteomes" id="UP000051612"/>
    </source>
</evidence>
<dbReference type="EMBL" id="AYYN01000166">
    <property type="protein sequence ID" value="KRM71094.1"/>
    <property type="molecule type" value="Genomic_DNA"/>
</dbReference>
<dbReference type="InterPro" id="IPR014780">
    <property type="entry name" value="tRNA_psdUridine_synth_TruB"/>
</dbReference>
<dbReference type="InterPro" id="IPR020103">
    <property type="entry name" value="PsdUridine_synth_cat_dom_sf"/>
</dbReference>
<dbReference type="InterPro" id="IPR032819">
    <property type="entry name" value="TruB_C"/>
</dbReference>
<dbReference type="HAMAP" id="MF_01080">
    <property type="entry name" value="TruB_bact"/>
    <property type="match status" value="1"/>
</dbReference>
<keyword evidence="4 5" id="KW-0413">Isomerase</keyword>
<dbReference type="GO" id="GO:0003723">
    <property type="term" value="F:RNA binding"/>
    <property type="evidence" value="ECO:0007669"/>
    <property type="project" value="InterPro"/>
</dbReference>
<dbReference type="InterPro" id="IPR002501">
    <property type="entry name" value="PsdUridine_synth_N"/>
</dbReference>
<evidence type="ECO:0000256" key="1">
    <source>
        <dbReference type="ARBA" id="ARBA00000385"/>
    </source>
</evidence>
<evidence type="ECO:0000313" key="8">
    <source>
        <dbReference type="EMBL" id="KRM71094.1"/>
    </source>
</evidence>
<sequence>MDGILPLNKDRGMTSHDAVFKCRKIFKTRKVGHSGTLDPNVDGVLPICIGRATKAVNYLMASGKVYKGEIILGFATETEDLDGAVVAKEAIERPFSQEQIDQAMAQLTGEIIQIPPMYSAVKVNGKRLYEYARAGQSVERPKRKITVDYFKQTKPSTYDAVKKQQTLYFEVGCGKGTYVRTLALDLGEILGVPAVMSDLTRLQSGGFELEKSVTLEQLTNATPEELETYLYPLEYAFRSYPKVILTEQQWQKVQNGGFLPANIFKDKTTKILLMYGDKARALYYYDDKKDVFRSEQMLDLT</sequence>
<accession>A0A0R2B528</accession>
<evidence type="ECO:0000256" key="4">
    <source>
        <dbReference type="ARBA" id="ARBA00023235"/>
    </source>
</evidence>
<dbReference type="CDD" id="cd02573">
    <property type="entry name" value="PseudoU_synth_EcTruB"/>
    <property type="match status" value="1"/>
</dbReference>
<dbReference type="PANTHER" id="PTHR13767:SF2">
    <property type="entry name" value="PSEUDOURIDYLATE SYNTHASE TRUB1"/>
    <property type="match status" value="1"/>
</dbReference>
<dbReference type="Pfam" id="PF01509">
    <property type="entry name" value="TruB_N"/>
    <property type="match status" value="1"/>
</dbReference>
<feature type="domain" description="tRNA pseudouridylate synthase B C-terminal" evidence="7">
    <location>
        <begin position="180"/>
        <end position="237"/>
    </location>
</feature>
<dbReference type="PATRIC" id="fig|1423772.3.peg.1565"/>
<dbReference type="PANTHER" id="PTHR13767">
    <property type="entry name" value="TRNA-PSEUDOURIDINE SYNTHASE"/>
    <property type="match status" value="1"/>
</dbReference>
<dbReference type="GO" id="GO:0031119">
    <property type="term" value="P:tRNA pseudouridine synthesis"/>
    <property type="evidence" value="ECO:0007669"/>
    <property type="project" value="UniProtKB-UniRule"/>
</dbReference>
<comment type="function">
    <text evidence="5">Responsible for synthesis of pseudouridine from uracil-55 in the psi GC loop of transfer RNAs.</text>
</comment>
<reference evidence="8 9" key="1">
    <citation type="journal article" date="2015" name="Genome Announc.">
        <title>Expanding the biotechnology potential of lactobacilli through comparative genomics of 213 strains and associated genera.</title>
        <authorList>
            <person name="Sun Z."/>
            <person name="Harris H.M."/>
            <person name="McCann A."/>
            <person name="Guo C."/>
            <person name="Argimon S."/>
            <person name="Zhang W."/>
            <person name="Yang X."/>
            <person name="Jeffery I.B."/>
            <person name="Cooney J.C."/>
            <person name="Kagawa T.F."/>
            <person name="Liu W."/>
            <person name="Song Y."/>
            <person name="Salvetti E."/>
            <person name="Wrobel A."/>
            <person name="Rasinkangas P."/>
            <person name="Parkhill J."/>
            <person name="Rea M.C."/>
            <person name="O'Sullivan O."/>
            <person name="Ritari J."/>
            <person name="Douillard F.P."/>
            <person name="Paul Ross R."/>
            <person name="Yang R."/>
            <person name="Briner A.E."/>
            <person name="Felis G.E."/>
            <person name="de Vos W.M."/>
            <person name="Barrangou R."/>
            <person name="Klaenhammer T.R."/>
            <person name="Caufield P.W."/>
            <person name="Cui Y."/>
            <person name="Zhang H."/>
            <person name="O'Toole P.W."/>
        </authorList>
    </citation>
    <scope>NUCLEOTIDE SEQUENCE [LARGE SCALE GENOMIC DNA]</scope>
    <source>
        <strain evidence="8 9">DSM 20452</strain>
    </source>
</reference>
<organism evidence="8 9">
    <name type="scientific">Ligilactobacillus murinus DSM 20452 = NBRC 14221</name>
    <dbReference type="NCBI Taxonomy" id="1423772"/>
    <lineage>
        <taxon>Bacteria</taxon>
        <taxon>Bacillati</taxon>
        <taxon>Bacillota</taxon>
        <taxon>Bacilli</taxon>
        <taxon>Lactobacillales</taxon>
        <taxon>Lactobacillaceae</taxon>
        <taxon>Ligilactobacillus</taxon>
    </lineage>
</organism>